<reference evidence="1 2" key="1">
    <citation type="journal article" date="2009" name="Appl. Environ. Microbiol.">
        <title>Three genomes from the phylum Acidobacteria provide insight into the lifestyles of these microorganisms in soils.</title>
        <authorList>
            <person name="Ward N.L."/>
            <person name="Challacombe J.F."/>
            <person name="Janssen P.H."/>
            <person name="Henrissat B."/>
            <person name="Coutinho P.M."/>
            <person name="Wu M."/>
            <person name="Xie G."/>
            <person name="Haft D.H."/>
            <person name="Sait M."/>
            <person name="Badger J."/>
            <person name="Barabote R.D."/>
            <person name="Bradley B."/>
            <person name="Brettin T.S."/>
            <person name="Brinkac L.M."/>
            <person name="Bruce D."/>
            <person name="Creasy T."/>
            <person name="Daugherty S.C."/>
            <person name="Davidsen T.M."/>
            <person name="DeBoy R.T."/>
            <person name="Detter J.C."/>
            <person name="Dodson R.J."/>
            <person name="Durkin A.S."/>
            <person name="Ganapathy A."/>
            <person name="Gwinn-Giglio M."/>
            <person name="Han C.S."/>
            <person name="Khouri H."/>
            <person name="Kiss H."/>
            <person name="Kothari S.P."/>
            <person name="Madupu R."/>
            <person name="Nelson K.E."/>
            <person name="Nelson W.C."/>
            <person name="Paulsen I."/>
            <person name="Penn K."/>
            <person name="Ren Q."/>
            <person name="Rosovitz M.J."/>
            <person name="Selengut J.D."/>
            <person name="Shrivastava S."/>
            <person name="Sullivan S.A."/>
            <person name="Tapia R."/>
            <person name="Thompson L.S."/>
            <person name="Watkins K.L."/>
            <person name="Yang Q."/>
            <person name="Yu C."/>
            <person name="Zafar N."/>
            <person name="Zhou L."/>
            <person name="Kuske C.R."/>
        </authorList>
    </citation>
    <scope>NUCLEOTIDE SEQUENCE [LARGE SCALE GENOMIC DNA]</scope>
    <source>
        <strain evidence="1 2">Ellin345</strain>
    </source>
</reference>
<accession>Q1ILQ8</accession>
<dbReference type="STRING" id="204669.Acid345_3191"/>
<dbReference type="AlphaFoldDB" id="Q1ILQ8"/>
<sequence>MTTAGTITYVLRMLLEIDRLVLRSSNTCEDAAEIRELAANSIHAGRAALLELHAGSVCNSNACRHCGLGIRLTSYSFEPQEAAWVHVANDQTACLSGSELRFAEPDRRAADHGSPTGFERRNRIDDAIADVVAAVDRVLGPETSSSGVAPSGAGGAL</sequence>
<dbReference type="EMBL" id="CP000360">
    <property type="protein sequence ID" value="ABF42192.1"/>
    <property type="molecule type" value="Genomic_DNA"/>
</dbReference>
<evidence type="ECO:0000313" key="1">
    <source>
        <dbReference type="EMBL" id="ABF42192.1"/>
    </source>
</evidence>
<dbReference type="Proteomes" id="UP000002432">
    <property type="component" value="Chromosome"/>
</dbReference>
<proteinExistence type="predicted"/>
<protein>
    <submittedName>
        <fullName evidence="1">Uncharacterized protein</fullName>
    </submittedName>
</protein>
<dbReference type="EnsemblBacteria" id="ABF42192">
    <property type="protein sequence ID" value="ABF42192"/>
    <property type="gene ID" value="Acid345_3191"/>
</dbReference>
<gene>
    <name evidence="1" type="ordered locus">Acid345_3191</name>
</gene>
<keyword evidence="2" id="KW-1185">Reference proteome</keyword>
<dbReference type="HOGENOM" id="CLU_1675593_0_0_0"/>
<name>Q1ILQ8_KORVE</name>
<dbReference type="KEGG" id="aba:Acid345_3191"/>
<organism evidence="1 2">
    <name type="scientific">Koribacter versatilis (strain Ellin345)</name>
    <dbReference type="NCBI Taxonomy" id="204669"/>
    <lineage>
        <taxon>Bacteria</taxon>
        <taxon>Pseudomonadati</taxon>
        <taxon>Acidobacteriota</taxon>
        <taxon>Terriglobia</taxon>
        <taxon>Terriglobales</taxon>
        <taxon>Candidatus Korobacteraceae</taxon>
        <taxon>Candidatus Korobacter</taxon>
    </lineage>
</organism>
<dbReference type="RefSeq" id="WP_011523991.1">
    <property type="nucleotide sequence ID" value="NC_008009.1"/>
</dbReference>
<evidence type="ECO:0000313" key="2">
    <source>
        <dbReference type="Proteomes" id="UP000002432"/>
    </source>
</evidence>